<proteinExistence type="inferred from homology"/>
<dbReference type="InterPro" id="IPR036388">
    <property type="entry name" value="WH-like_DNA-bd_sf"/>
</dbReference>
<dbReference type="SUPFAM" id="SSF46785">
    <property type="entry name" value="Winged helix' DNA-binding domain"/>
    <property type="match status" value="1"/>
</dbReference>
<comment type="similarity">
    <text evidence="1">Belongs to the Nudix hydrolase family.</text>
</comment>
<dbReference type="PROSITE" id="PS51462">
    <property type="entry name" value="NUDIX"/>
    <property type="match status" value="1"/>
</dbReference>
<dbReference type="RefSeq" id="WP_336587457.1">
    <property type="nucleotide sequence ID" value="NZ_JBBAXC010000010.1"/>
</dbReference>
<dbReference type="SUPFAM" id="SSF55811">
    <property type="entry name" value="Nudix"/>
    <property type="match status" value="1"/>
</dbReference>
<dbReference type="InterPro" id="IPR036390">
    <property type="entry name" value="WH_DNA-bd_sf"/>
</dbReference>
<name>A0ABU8HFH1_9BACI</name>
<dbReference type="EMBL" id="JBBAXC010000010">
    <property type="protein sequence ID" value="MEI5908015.1"/>
    <property type="molecule type" value="Genomic_DNA"/>
</dbReference>
<feature type="domain" description="Nudix hydrolase" evidence="2">
    <location>
        <begin position="26"/>
        <end position="179"/>
    </location>
</feature>
<accession>A0ABU8HFH1</accession>
<dbReference type="InterPro" id="IPR015797">
    <property type="entry name" value="NUDIX_hydrolase-like_dom_sf"/>
</dbReference>
<evidence type="ECO:0000259" key="2">
    <source>
        <dbReference type="PROSITE" id="PS51462"/>
    </source>
</evidence>
<evidence type="ECO:0000256" key="1">
    <source>
        <dbReference type="ARBA" id="ARBA00005582"/>
    </source>
</evidence>
<dbReference type="Pfam" id="PF00293">
    <property type="entry name" value="NUDIX"/>
    <property type="match status" value="1"/>
</dbReference>
<dbReference type="Gene3D" id="3.90.79.10">
    <property type="entry name" value="Nucleoside Triphosphate Pyrophosphohydrolase"/>
    <property type="match status" value="1"/>
</dbReference>
<dbReference type="PANTHER" id="PTHR43736">
    <property type="entry name" value="ADP-RIBOSE PYROPHOSPHATASE"/>
    <property type="match status" value="1"/>
</dbReference>
<sequence>MNGNNHVKSEDALREYNVNEFVTPDGYTSDIAIFTITSEKKQEYKPPIMELKIMLIKRALVNAEEKPNIEGGKWALPGGFVSHNEAGGYDAALRELAEETGVKGLHLKHFGVYDKPGRDPRGWIISNAHYAIVPERYLANRKAADDAIEVELFTLKEVFSLSLSFDHMKIIEDAIKIIKRDIAETTVAKHFLPKEFTASELRVLLQLVINEPVVKEDSAFSRKIGKLPFIEVVKQRDGSLKKSQRNSKTPSQLYKFKDINEEEFVRSIYSAKY</sequence>
<dbReference type="Proteomes" id="UP001312865">
    <property type="component" value="Unassembled WGS sequence"/>
</dbReference>
<gene>
    <name evidence="3" type="ORF">WAK64_13215</name>
</gene>
<protein>
    <submittedName>
        <fullName evidence="3">NUDIX hydrolase</fullName>
    </submittedName>
</protein>
<keyword evidence="3" id="KW-0378">Hydrolase</keyword>
<dbReference type="GO" id="GO:0016787">
    <property type="term" value="F:hydrolase activity"/>
    <property type="evidence" value="ECO:0007669"/>
    <property type="project" value="UniProtKB-KW"/>
</dbReference>
<dbReference type="InterPro" id="IPR000086">
    <property type="entry name" value="NUDIX_hydrolase_dom"/>
</dbReference>
<keyword evidence="4" id="KW-1185">Reference proteome</keyword>
<dbReference type="CDD" id="cd18873">
    <property type="entry name" value="NUDIX_NadM_like"/>
    <property type="match status" value="1"/>
</dbReference>
<comment type="caution">
    <text evidence="3">The sequence shown here is derived from an EMBL/GenBank/DDBJ whole genome shotgun (WGS) entry which is preliminary data.</text>
</comment>
<organism evidence="3 4">
    <name type="scientific">Bacillus spongiae</name>
    <dbReference type="NCBI Taxonomy" id="2683610"/>
    <lineage>
        <taxon>Bacteria</taxon>
        <taxon>Bacillati</taxon>
        <taxon>Bacillota</taxon>
        <taxon>Bacilli</taxon>
        <taxon>Bacillales</taxon>
        <taxon>Bacillaceae</taxon>
        <taxon>Bacillus</taxon>
    </lineage>
</organism>
<dbReference type="PANTHER" id="PTHR43736:SF1">
    <property type="entry name" value="DIHYDRONEOPTERIN TRIPHOSPHATE DIPHOSPHATASE"/>
    <property type="match status" value="1"/>
</dbReference>
<evidence type="ECO:0000313" key="4">
    <source>
        <dbReference type="Proteomes" id="UP001312865"/>
    </source>
</evidence>
<evidence type="ECO:0000313" key="3">
    <source>
        <dbReference type="EMBL" id="MEI5908015.1"/>
    </source>
</evidence>
<reference evidence="3 4" key="1">
    <citation type="journal article" date="2018" name="J. Microbiol.">
        <title>Bacillus spongiae sp. nov., isolated from sponge of Jeju Island.</title>
        <authorList>
            <person name="Lee G.E."/>
            <person name="Im W.T."/>
            <person name="Park J.S."/>
        </authorList>
    </citation>
    <scope>NUCLEOTIDE SEQUENCE [LARGE SCALE GENOMIC DNA]</scope>
    <source>
        <strain evidence="3 4">135PIL107-10</strain>
    </source>
</reference>
<dbReference type="Gene3D" id="1.10.10.10">
    <property type="entry name" value="Winged helix-like DNA-binding domain superfamily/Winged helix DNA-binding domain"/>
    <property type="match status" value="1"/>
</dbReference>